<proteinExistence type="predicted"/>
<organism evidence="1">
    <name type="scientific">uncultured Thiotrichaceae bacterium</name>
    <dbReference type="NCBI Taxonomy" id="298394"/>
    <lineage>
        <taxon>Bacteria</taxon>
        <taxon>Pseudomonadati</taxon>
        <taxon>Pseudomonadota</taxon>
        <taxon>Gammaproteobacteria</taxon>
        <taxon>Thiotrichales</taxon>
        <taxon>Thiotrichaceae</taxon>
        <taxon>environmental samples</taxon>
    </lineage>
</organism>
<gene>
    <name evidence="1" type="ORF">HELGO_WM29956</name>
</gene>
<protein>
    <submittedName>
        <fullName evidence="1">Uncharacterized protein</fullName>
    </submittedName>
</protein>
<feature type="non-terminal residue" evidence="1">
    <location>
        <position position="77"/>
    </location>
</feature>
<sequence length="77" mass="8653">MMTIKIERISTINRLANPGNSIFLKPEFRHALAREFQLEAINLHTTVAEQSLTIPAYRKLAGKRQTLIIGAGFDKTS</sequence>
<evidence type="ECO:0000313" key="1">
    <source>
        <dbReference type="EMBL" id="CAA6803368.1"/>
    </source>
</evidence>
<accession>A0A6S6SKU6</accession>
<dbReference type="AlphaFoldDB" id="A0A6S6SKU6"/>
<dbReference type="EMBL" id="CACVAV010000060">
    <property type="protein sequence ID" value="CAA6803368.1"/>
    <property type="molecule type" value="Genomic_DNA"/>
</dbReference>
<name>A0A6S6SKU6_9GAMM</name>
<reference evidence="1" key="1">
    <citation type="submission" date="2020-01" db="EMBL/GenBank/DDBJ databases">
        <authorList>
            <person name="Meier V. D."/>
            <person name="Meier V D."/>
        </authorList>
    </citation>
    <scope>NUCLEOTIDE SEQUENCE</scope>
    <source>
        <strain evidence="1">HLG_WM_MAG_08</strain>
    </source>
</reference>